<dbReference type="Gene3D" id="2.90.10.10">
    <property type="entry name" value="Bulb-type lectin domain"/>
    <property type="match status" value="1"/>
</dbReference>
<keyword evidence="6" id="KW-1185">Reference proteome</keyword>
<evidence type="ECO:0000256" key="3">
    <source>
        <dbReference type="SAM" id="SignalP"/>
    </source>
</evidence>
<dbReference type="PANTHER" id="PTHR32444:SF118">
    <property type="entry name" value="OS09G0551150 PROTEIN"/>
    <property type="match status" value="1"/>
</dbReference>
<dbReference type="InterPro" id="IPR036426">
    <property type="entry name" value="Bulb-type_lectin_dom_sf"/>
</dbReference>
<dbReference type="Proteomes" id="UP001157418">
    <property type="component" value="Unassembled WGS sequence"/>
</dbReference>
<dbReference type="InterPro" id="IPR001480">
    <property type="entry name" value="Bulb-type_lectin_dom"/>
</dbReference>
<keyword evidence="1 3" id="KW-0732">Signal</keyword>
<feature type="signal peptide" evidence="3">
    <location>
        <begin position="1"/>
        <end position="23"/>
    </location>
</feature>
<evidence type="ECO:0000256" key="1">
    <source>
        <dbReference type="ARBA" id="ARBA00022729"/>
    </source>
</evidence>
<evidence type="ECO:0000313" key="6">
    <source>
        <dbReference type="Proteomes" id="UP001157418"/>
    </source>
</evidence>
<keyword evidence="2" id="KW-0325">Glycoprotein</keyword>
<reference evidence="5 6" key="1">
    <citation type="submission" date="2022-01" db="EMBL/GenBank/DDBJ databases">
        <authorList>
            <person name="Xiong W."/>
            <person name="Schranz E."/>
        </authorList>
    </citation>
    <scope>NUCLEOTIDE SEQUENCE [LARGE SCALE GENOMIC DNA]</scope>
</reference>
<dbReference type="AlphaFoldDB" id="A0AAU9N2W2"/>
<dbReference type="Pfam" id="PF01453">
    <property type="entry name" value="B_lectin"/>
    <property type="match status" value="1"/>
</dbReference>
<comment type="caution">
    <text evidence="5">The sequence shown here is derived from an EMBL/GenBank/DDBJ whole genome shotgun (WGS) entry which is preliminary data.</text>
</comment>
<dbReference type="SMART" id="SM00108">
    <property type="entry name" value="B_lectin"/>
    <property type="match status" value="1"/>
</dbReference>
<name>A0AAU9N2W2_9ASTR</name>
<feature type="chain" id="PRO_5043650532" description="Bulb-type lectin domain-containing protein" evidence="3">
    <location>
        <begin position="24"/>
        <end position="256"/>
    </location>
</feature>
<sequence>MKILTIFTILYTILIINLFSSTGVSTIKAGDQLNLTTSQLVSPGGNFTVGFFNTTNYIYVGIWYTNDETFKVWVANQSTPIISSSGVFMIDPDTGKLIIATRGTTLVNISDNQSSLDSNITATLEDTGNFWLKNETDNRTLWQSFDYPTNVLLPGMKLGSDLRTGMNWNLTSCLSNDIADFGVFTLSWEPTDEASKRLMIRRRGQPYWTSGNLNNQKIPYMPALNNPFRKYLYNLSYVYNDEEMCNDPLFQINVIV</sequence>
<dbReference type="EMBL" id="CAKMRJ010002223">
    <property type="protein sequence ID" value="CAH1427273.1"/>
    <property type="molecule type" value="Genomic_DNA"/>
</dbReference>
<dbReference type="PROSITE" id="PS50927">
    <property type="entry name" value="BULB_LECTIN"/>
    <property type="match status" value="1"/>
</dbReference>
<evidence type="ECO:0000313" key="5">
    <source>
        <dbReference type="EMBL" id="CAH1427273.1"/>
    </source>
</evidence>
<evidence type="ECO:0000256" key="2">
    <source>
        <dbReference type="ARBA" id="ARBA00023180"/>
    </source>
</evidence>
<organism evidence="5 6">
    <name type="scientific">Lactuca virosa</name>
    <dbReference type="NCBI Taxonomy" id="75947"/>
    <lineage>
        <taxon>Eukaryota</taxon>
        <taxon>Viridiplantae</taxon>
        <taxon>Streptophyta</taxon>
        <taxon>Embryophyta</taxon>
        <taxon>Tracheophyta</taxon>
        <taxon>Spermatophyta</taxon>
        <taxon>Magnoliopsida</taxon>
        <taxon>eudicotyledons</taxon>
        <taxon>Gunneridae</taxon>
        <taxon>Pentapetalae</taxon>
        <taxon>asterids</taxon>
        <taxon>campanulids</taxon>
        <taxon>Asterales</taxon>
        <taxon>Asteraceae</taxon>
        <taxon>Cichorioideae</taxon>
        <taxon>Cichorieae</taxon>
        <taxon>Lactucinae</taxon>
        <taxon>Lactuca</taxon>
    </lineage>
</organism>
<proteinExistence type="predicted"/>
<gene>
    <name evidence="5" type="ORF">LVIROSA_LOCUS14298</name>
</gene>
<feature type="domain" description="Bulb-type lectin" evidence="4">
    <location>
        <begin position="24"/>
        <end position="145"/>
    </location>
</feature>
<dbReference type="SUPFAM" id="SSF51110">
    <property type="entry name" value="alpha-D-mannose-specific plant lectins"/>
    <property type="match status" value="1"/>
</dbReference>
<protein>
    <recommendedName>
        <fullName evidence="4">Bulb-type lectin domain-containing protein</fullName>
    </recommendedName>
</protein>
<dbReference type="PANTHER" id="PTHR32444">
    <property type="entry name" value="BULB-TYPE LECTIN DOMAIN-CONTAINING PROTEIN"/>
    <property type="match status" value="1"/>
</dbReference>
<evidence type="ECO:0000259" key="4">
    <source>
        <dbReference type="PROSITE" id="PS50927"/>
    </source>
</evidence>
<accession>A0AAU9N2W2</accession>